<dbReference type="EMBL" id="JBGMDY010000006">
    <property type="protein sequence ID" value="KAL2331702.1"/>
    <property type="molecule type" value="Genomic_DNA"/>
</dbReference>
<dbReference type="PANTHER" id="PTHR35103:SF1">
    <property type="entry name" value="OS06G0115700 PROTEIN"/>
    <property type="match status" value="1"/>
</dbReference>
<dbReference type="PANTHER" id="PTHR35103">
    <property type="entry name" value="OS06G0115700 PROTEIN"/>
    <property type="match status" value="1"/>
</dbReference>
<sequence>MALSLGPAKFYGISLPRPRIYTDVKFNDHRVDPPSPVNEPLMLWAEEAHWSMGGLSSKRLRHQGKIEGNVHKLRSQRQKAQAQAHSPTDLPGSKNVPSPSPPAAPIVTKHRRLLDLIEEEEVGVGEEQIAPPETSLRKNRLVKKLGDDFDRVASENAPSHATPLKTRARRLVKNGAPVKKTLLEETYESENPKGKKSAGEPDSIPRVRTSARLAKRVSD</sequence>
<reference evidence="2 3" key="1">
    <citation type="submission" date="2024-08" db="EMBL/GenBank/DDBJ databases">
        <title>Insights into the chromosomal genome structure of Flemingia macrophylla.</title>
        <authorList>
            <person name="Ding Y."/>
            <person name="Zhao Y."/>
            <person name="Bi W."/>
            <person name="Wu M."/>
            <person name="Zhao G."/>
            <person name="Gong Y."/>
            <person name="Li W."/>
            <person name="Zhang P."/>
        </authorList>
    </citation>
    <scope>NUCLEOTIDE SEQUENCE [LARGE SCALE GENOMIC DNA]</scope>
    <source>
        <strain evidence="2">DYQJB</strain>
        <tissue evidence="2">Leaf</tissue>
    </source>
</reference>
<name>A0ABD1M7G9_9FABA</name>
<protein>
    <submittedName>
        <fullName evidence="2">Uncharacterized protein</fullName>
    </submittedName>
</protein>
<feature type="region of interest" description="Disordered" evidence="1">
    <location>
        <begin position="71"/>
        <end position="105"/>
    </location>
</feature>
<dbReference type="Proteomes" id="UP001603857">
    <property type="component" value="Unassembled WGS sequence"/>
</dbReference>
<keyword evidence="3" id="KW-1185">Reference proteome</keyword>
<feature type="region of interest" description="Disordered" evidence="1">
    <location>
        <begin position="153"/>
        <end position="219"/>
    </location>
</feature>
<evidence type="ECO:0000313" key="3">
    <source>
        <dbReference type="Proteomes" id="UP001603857"/>
    </source>
</evidence>
<organism evidence="2 3">
    <name type="scientific">Flemingia macrophylla</name>
    <dbReference type="NCBI Taxonomy" id="520843"/>
    <lineage>
        <taxon>Eukaryota</taxon>
        <taxon>Viridiplantae</taxon>
        <taxon>Streptophyta</taxon>
        <taxon>Embryophyta</taxon>
        <taxon>Tracheophyta</taxon>
        <taxon>Spermatophyta</taxon>
        <taxon>Magnoliopsida</taxon>
        <taxon>eudicotyledons</taxon>
        <taxon>Gunneridae</taxon>
        <taxon>Pentapetalae</taxon>
        <taxon>rosids</taxon>
        <taxon>fabids</taxon>
        <taxon>Fabales</taxon>
        <taxon>Fabaceae</taxon>
        <taxon>Papilionoideae</taxon>
        <taxon>50 kb inversion clade</taxon>
        <taxon>NPAAA clade</taxon>
        <taxon>indigoferoid/millettioid clade</taxon>
        <taxon>Phaseoleae</taxon>
        <taxon>Flemingia</taxon>
    </lineage>
</organism>
<evidence type="ECO:0000313" key="2">
    <source>
        <dbReference type="EMBL" id="KAL2331702.1"/>
    </source>
</evidence>
<gene>
    <name evidence="2" type="ORF">Fmac_019283</name>
</gene>
<proteinExistence type="predicted"/>
<dbReference type="AlphaFoldDB" id="A0ABD1M7G9"/>
<accession>A0ABD1M7G9</accession>
<feature type="compositionally biased region" description="Basic and acidic residues" evidence="1">
    <location>
        <begin position="190"/>
        <end position="205"/>
    </location>
</feature>
<evidence type="ECO:0000256" key="1">
    <source>
        <dbReference type="SAM" id="MobiDB-lite"/>
    </source>
</evidence>
<comment type="caution">
    <text evidence="2">The sequence shown here is derived from an EMBL/GenBank/DDBJ whole genome shotgun (WGS) entry which is preliminary data.</text>
</comment>